<evidence type="ECO:0000256" key="1">
    <source>
        <dbReference type="ARBA" id="ARBA00022679"/>
    </source>
</evidence>
<dbReference type="NCBIfam" id="NF006421">
    <property type="entry name" value="PRK08673.1"/>
    <property type="match status" value="1"/>
</dbReference>
<dbReference type="NCBIfam" id="TIGR01361">
    <property type="entry name" value="DAHP_synth_Bsub"/>
    <property type="match status" value="1"/>
</dbReference>
<name>A0ABT7YGZ5_9BACT</name>
<evidence type="ECO:0000313" key="4">
    <source>
        <dbReference type="Proteomes" id="UP001171916"/>
    </source>
</evidence>
<accession>A0ABT7YGZ5</accession>
<dbReference type="Pfam" id="PF00793">
    <property type="entry name" value="DAHP_synth_1"/>
    <property type="match status" value="1"/>
</dbReference>
<gene>
    <name evidence="3" type="ORF">QVH07_16590</name>
</gene>
<dbReference type="Gene3D" id="3.20.20.70">
    <property type="entry name" value="Aldolase class I"/>
    <property type="match status" value="1"/>
</dbReference>
<dbReference type="Gene3D" id="3.30.70.1140">
    <property type="entry name" value="Phospho-2-dehydro-3-deoxyheptonate aldolase, domain 1"/>
    <property type="match status" value="1"/>
</dbReference>
<dbReference type="PANTHER" id="PTHR43018">
    <property type="entry name" value="PHOSPHO-2-DEHYDRO-3-DEOXYHEPTONATE ALDOLASE"/>
    <property type="match status" value="1"/>
</dbReference>
<dbReference type="RefSeq" id="WP_290002671.1">
    <property type="nucleotide sequence ID" value="NZ_JAUEPH010000008.1"/>
</dbReference>
<dbReference type="SUPFAM" id="SSF51569">
    <property type="entry name" value="Aldolase"/>
    <property type="match status" value="1"/>
</dbReference>
<dbReference type="PANTHER" id="PTHR43018:SF2">
    <property type="entry name" value="PHOSPHO-2-DEHYDRO-3-DEOXYHEPTONATE ALDOLASE"/>
    <property type="match status" value="1"/>
</dbReference>
<sequence length="339" mass="37624">MIIQLQSDISEAQRGKLLDQVNNIGYKTTSVKTQLGEYIIGIGKREFDIRKVGHLDGIRDIHIVSDEYKLVSKKWKAKPTAIDLGDNVAIKDGEMAIITGPCSIESEEQIRAVVDHCVENGIKMMRGGVFKPRSSPYAFRGLGLEGLKLWYEIAHEAGIKIVTEVMQTSQIEEMYPYVDVYQVGARNSQNFNLLDGLGTVDKAVMIKRGISGTIEELLQSAEYVFSGGNEKLILCERGIRTYEKASRNTLDLNAVPILKEKSHLPVIVDPSHGIGLRAFVPQMALAGVMAGADGVIYESHATPEKAFSDGQQTLDFEQSARLASWIRESFSMRKEFDLL</sequence>
<proteinExistence type="predicted"/>
<organism evidence="3 4">
    <name type="scientific">Algoriphagus sediminis</name>
    <dbReference type="NCBI Taxonomy" id="3057113"/>
    <lineage>
        <taxon>Bacteria</taxon>
        <taxon>Pseudomonadati</taxon>
        <taxon>Bacteroidota</taxon>
        <taxon>Cytophagia</taxon>
        <taxon>Cytophagales</taxon>
        <taxon>Cyclobacteriaceae</taxon>
        <taxon>Algoriphagus</taxon>
    </lineage>
</organism>
<evidence type="ECO:0000259" key="2">
    <source>
        <dbReference type="Pfam" id="PF00793"/>
    </source>
</evidence>
<dbReference type="InterPro" id="IPR013785">
    <property type="entry name" value="Aldolase_TIM"/>
</dbReference>
<dbReference type="EMBL" id="JAUEPH010000008">
    <property type="protein sequence ID" value="MDN3205780.1"/>
    <property type="molecule type" value="Genomic_DNA"/>
</dbReference>
<dbReference type="InterPro" id="IPR006268">
    <property type="entry name" value="DAHP_syn_2"/>
</dbReference>
<feature type="domain" description="DAHP synthetase I/KDSA" evidence="2">
    <location>
        <begin position="91"/>
        <end position="333"/>
    </location>
</feature>
<dbReference type="InterPro" id="IPR052899">
    <property type="entry name" value="Class-I_DAHP_synthase"/>
</dbReference>
<reference evidence="3" key="1">
    <citation type="submission" date="2023-06" db="EMBL/GenBank/DDBJ databases">
        <title>Robiginitalea aurantiacus sp. nov. and Algoriphagus sediminis sp. nov., isolated from coastal sediment.</title>
        <authorList>
            <person name="Zhou Z.Y."/>
            <person name="An J."/>
            <person name="Jia Y.W."/>
            <person name="Du Z.J."/>
        </authorList>
    </citation>
    <scope>NUCLEOTIDE SEQUENCE</scope>
    <source>
        <strain evidence="3">C2-7</strain>
    </source>
</reference>
<protein>
    <submittedName>
        <fullName evidence="3">Bifunctional 3-deoxy-7-phosphoheptulonate synthase/chorismate mutase</fullName>
    </submittedName>
</protein>
<comment type="caution">
    <text evidence="3">The sequence shown here is derived from an EMBL/GenBank/DDBJ whole genome shotgun (WGS) entry which is preliminary data.</text>
</comment>
<dbReference type="Proteomes" id="UP001171916">
    <property type="component" value="Unassembled WGS sequence"/>
</dbReference>
<dbReference type="InterPro" id="IPR006218">
    <property type="entry name" value="DAHP1/KDSA"/>
</dbReference>
<keyword evidence="1" id="KW-0808">Transferase</keyword>
<dbReference type="NCBIfam" id="NF009239">
    <property type="entry name" value="PRK12595.1"/>
    <property type="match status" value="1"/>
</dbReference>
<keyword evidence="4" id="KW-1185">Reference proteome</keyword>
<evidence type="ECO:0000313" key="3">
    <source>
        <dbReference type="EMBL" id="MDN3205780.1"/>
    </source>
</evidence>